<sequence>MGLKNNETQFYIFELKLSLTGRFVQNDPELTDEEKKRNKRTFFDSLLKNDIDFKKKYTIENLLNYLNSTQLTHSLENVLIKFNDFQFIDEQKTVSACLFFYANRNIHANDLYNFNTNSERKIEQQDYEGVRLVSHIIMKVIGSKITKSSHLFVALEARPYIYPNQIQKGLNAILRDWTTEYQRDERKISVHPQVEVLALKGETLEEILKSGKVIGIKLTRNHPVNQNQDESPFVYTGKSELVLTPPKKIDLTPDEQLKGLATVVRTKKLEYDRLKVTVDLSGTTKTNEYELSNQTTPEGILQEYFFHKEILEFDENVIDVNYTHVIPKVVQKVLHEVLTNEKLKIFD</sequence>
<protein>
    <submittedName>
        <fullName evidence="1">Uncharacterized protein</fullName>
    </submittedName>
</protein>
<organism evidence="1 2">
    <name type="scientific">Legionella sainthelensi</name>
    <dbReference type="NCBI Taxonomy" id="28087"/>
    <lineage>
        <taxon>Bacteria</taxon>
        <taxon>Pseudomonadati</taxon>
        <taxon>Pseudomonadota</taxon>
        <taxon>Gammaproteobacteria</taxon>
        <taxon>Legionellales</taxon>
        <taxon>Legionellaceae</taxon>
        <taxon>Legionella</taxon>
    </lineage>
</organism>
<gene>
    <name evidence="1" type="ORF">Lsai_3041</name>
</gene>
<reference evidence="1 2" key="1">
    <citation type="submission" date="2015-11" db="EMBL/GenBank/DDBJ databases">
        <title>Genomic analysis of 38 Legionella species identifies large and diverse effector repertoires.</title>
        <authorList>
            <person name="Burstein D."/>
            <person name="Amaro F."/>
            <person name="Zusman T."/>
            <person name="Lifshitz Z."/>
            <person name="Cohen O."/>
            <person name="Gilbert J.A."/>
            <person name="Pupko T."/>
            <person name="Shuman H.A."/>
            <person name="Segal G."/>
        </authorList>
    </citation>
    <scope>NUCLEOTIDE SEQUENCE [LARGE SCALE GENOMIC DNA]</scope>
    <source>
        <strain evidence="1 2">Mt.St.Helens-4</strain>
    </source>
</reference>
<name>A0A0W0YBJ7_9GAMM</name>
<evidence type="ECO:0000313" key="1">
    <source>
        <dbReference type="EMBL" id="KTD54219.1"/>
    </source>
</evidence>
<dbReference type="OrthoDB" id="5640993at2"/>
<dbReference type="Proteomes" id="UP000054621">
    <property type="component" value="Unassembled WGS sequence"/>
</dbReference>
<comment type="caution">
    <text evidence="1">The sequence shown here is derived from an EMBL/GenBank/DDBJ whole genome shotgun (WGS) entry which is preliminary data.</text>
</comment>
<dbReference type="EMBL" id="LNYV01000037">
    <property type="protein sequence ID" value="KTD54219.1"/>
    <property type="molecule type" value="Genomic_DNA"/>
</dbReference>
<dbReference type="STRING" id="28087.Lsai_3041"/>
<dbReference type="AlphaFoldDB" id="A0A0W0YBJ7"/>
<proteinExistence type="predicted"/>
<dbReference type="RefSeq" id="WP_027270672.1">
    <property type="nucleotide sequence ID" value="NZ_CAAAJE010000009.1"/>
</dbReference>
<evidence type="ECO:0000313" key="2">
    <source>
        <dbReference type="Proteomes" id="UP000054621"/>
    </source>
</evidence>
<accession>A0A0W0YBJ7</accession>
<dbReference type="PATRIC" id="fig|28087.4.peg.3266"/>